<dbReference type="EMBL" id="JBHSGU010000001">
    <property type="protein sequence ID" value="MFC4698725.1"/>
    <property type="molecule type" value="Genomic_DNA"/>
</dbReference>
<dbReference type="SUPFAM" id="SSF111369">
    <property type="entry name" value="HlyD-like secretion proteins"/>
    <property type="match status" value="1"/>
</dbReference>
<evidence type="ECO:0000256" key="1">
    <source>
        <dbReference type="ARBA" id="ARBA00009477"/>
    </source>
</evidence>
<keyword evidence="5" id="KW-1185">Reference proteome</keyword>
<feature type="coiled-coil region" evidence="2">
    <location>
        <begin position="99"/>
        <end position="157"/>
    </location>
</feature>
<evidence type="ECO:0000256" key="2">
    <source>
        <dbReference type="SAM" id="Coils"/>
    </source>
</evidence>
<name>A0ABV9LSW9_9ALTE</name>
<proteinExistence type="inferred from homology"/>
<protein>
    <submittedName>
        <fullName evidence="4">Efflux RND transporter periplasmic adaptor subunit</fullName>
    </submittedName>
</protein>
<sequence>MKFTQYLPVSGLFFCLVLAGCSEQVEYEPIVKTVLASNVQPASDLEKRTLSGVLHPVDESVLSFEIPGVIQTVNVNLGDRFEAGQVLATIDKKLFDLAVRQREGQLSEAQARLTEAELDYTRKAQLVSQGAVSQAEVDIAKARYQSLLDQVEIAQTQVAIAYEDLADTKLVAPYEGSVAIRHVEPSQQISPSSPIFTIQGSDALEVSVLVPESMISQIQTGDEVAVDVIINRKRQSLRGKVFERGNQAQRANAFPVTISLDAQSAQSAKQSGALQSGMSAEVTFTGRAGNVPSNSIRAPLSSVAADNQNTHFVMALERAPAPNESLATVRKVAVTVHEFSSEYAIFTPSQELTSIVRTGVDFVRDGQQVRIADEYPRTINQ</sequence>
<dbReference type="RefSeq" id="WP_382405363.1">
    <property type="nucleotide sequence ID" value="NZ_JBHSGU010000001.1"/>
</dbReference>
<dbReference type="NCBIfam" id="TIGR01730">
    <property type="entry name" value="RND_mfp"/>
    <property type="match status" value="1"/>
</dbReference>
<comment type="caution">
    <text evidence="4">The sequence shown here is derived from an EMBL/GenBank/DDBJ whole genome shotgun (WGS) entry which is preliminary data.</text>
</comment>
<dbReference type="Gene3D" id="2.40.50.100">
    <property type="match status" value="1"/>
</dbReference>
<reference evidence="5" key="1">
    <citation type="journal article" date="2019" name="Int. J. Syst. Evol. Microbiol.">
        <title>The Global Catalogue of Microorganisms (GCM) 10K type strain sequencing project: providing services to taxonomists for standard genome sequencing and annotation.</title>
        <authorList>
            <consortium name="The Broad Institute Genomics Platform"/>
            <consortium name="The Broad Institute Genome Sequencing Center for Infectious Disease"/>
            <person name="Wu L."/>
            <person name="Ma J."/>
        </authorList>
    </citation>
    <scope>NUCLEOTIDE SEQUENCE [LARGE SCALE GENOMIC DNA]</scope>
    <source>
        <strain evidence="5">KACC 12507</strain>
    </source>
</reference>
<dbReference type="Gene3D" id="1.10.287.470">
    <property type="entry name" value="Helix hairpin bin"/>
    <property type="match status" value="1"/>
</dbReference>
<dbReference type="PROSITE" id="PS51257">
    <property type="entry name" value="PROKAR_LIPOPROTEIN"/>
    <property type="match status" value="1"/>
</dbReference>
<accession>A0ABV9LSW9</accession>
<evidence type="ECO:0000313" key="5">
    <source>
        <dbReference type="Proteomes" id="UP001595897"/>
    </source>
</evidence>
<dbReference type="Gene3D" id="2.40.30.170">
    <property type="match status" value="1"/>
</dbReference>
<evidence type="ECO:0000259" key="3">
    <source>
        <dbReference type="Pfam" id="PF25973"/>
    </source>
</evidence>
<dbReference type="Proteomes" id="UP001595897">
    <property type="component" value="Unassembled WGS sequence"/>
</dbReference>
<comment type="similarity">
    <text evidence="1">Belongs to the membrane fusion protein (MFP) (TC 8.A.1) family.</text>
</comment>
<dbReference type="InterPro" id="IPR058647">
    <property type="entry name" value="BSH_CzcB-like"/>
</dbReference>
<keyword evidence="2" id="KW-0175">Coiled coil</keyword>
<feature type="domain" description="CzcB-like barrel-sandwich hybrid" evidence="3">
    <location>
        <begin position="65"/>
        <end position="198"/>
    </location>
</feature>
<dbReference type="InterPro" id="IPR006143">
    <property type="entry name" value="RND_pump_MFP"/>
</dbReference>
<evidence type="ECO:0000313" key="4">
    <source>
        <dbReference type="EMBL" id="MFC4698725.1"/>
    </source>
</evidence>
<dbReference type="Pfam" id="PF25973">
    <property type="entry name" value="BSH_CzcB"/>
    <property type="match status" value="1"/>
</dbReference>
<organism evidence="4 5">
    <name type="scientific">Glaciecola siphonariae</name>
    <dbReference type="NCBI Taxonomy" id="521012"/>
    <lineage>
        <taxon>Bacteria</taxon>
        <taxon>Pseudomonadati</taxon>
        <taxon>Pseudomonadota</taxon>
        <taxon>Gammaproteobacteria</taxon>
        <taxon>Alteromonadales</taxon>
        <taxon>Alteromonadaceae</taxon>
        <taxon>Glaciecola</taxon>
    </lineage>
</organism>
<gene>
    <name evidence="4" type="ORF">ACFO4O_00940</name>
</gene>
<dbReference type="Gene3D" id="2.40.420.20">
    <property type="match status" value="1"/>
</dbReference>
<dbReference type="PANTHER" id="PTHR30469">
    <property type="entry name" value="MULTIDRUG RESISTANCE PROTEIN MDTA"/>
    <property type="match status" value="1"/>
</dbReference>